<evidence type="ECO:0000313" key="1">
    <source>
        <dbReference type="EMBL" id="RUO67753.1"/>
    </source>
</evidence>
<dbReference type="EMBL" id="PIQA01000001">
    <property type="protein sequence ID" value="RUO67753.1"/>
    <property type="molecule type" value="Genomic_DNA"/>
</dbReference>
<gene>
    <name evidence="1" type="ORF">CWI73_02535</name>
</gene>
<reference evidence="1 2" key="1">
    <citation type="journal article" date="2011" name="Front. Microbiol.">
        <title>Genomic signatures of strain selection and enhancement in Bacillus atrophaeus var. globigii, a historical biowarfare simulant.</title>
        <authorList>
            <person name="Gibbons H.S."/>
            <person name="Broomall S.M."/>
            <person name="McNew L.A."/>
            <person name="Daligault H."/>
            <person name="Chapman C."/>
            <person name="Bruce D."/>
            <person name="Karavis M."/>
            <person name="Krepps M."/>
            <person name="McGregor P.A."/>
            <person name="Hong C."/>
            <person name="Park K.H."/>
            <person name="Akmal A."/>
            <person name="Feldman A."/>
            <person name="Lin J.S."/>
            <person name="Chang W.E."/>
            <person name="Higgs B.W."/>
            <person name="Demirev P."/>
            <person name="Lindquist J."/>
            <person name="Liem A."/>
            <person name="Fochler E."/>
            <person name="Read T.D."/>
            <person name="Tapia R."/>
            <person name="Johnson S."/>
            <person name="Bishop-Lilly K.A."/>
            <person name="Detter C."/>
            <person name="Han C."/>
            <person name="Sozhamannan S."/>
            <person name="Rosenzweig C.N."/>
            <person name="Skowronski E.W."/>
        </authorList>
    </citation>
    <scope>NUCLEOTIDE SEQUENCE [LARGE SCALE GENOMIC DNA]</scope>
    <source>
        <strain evidence="1 2">TPS4-2</strain>
    </source>
</reference>
<dbReference type="AlphaFoldDB" id="A0A432YWP9"/>
<protein>
    <submittedName>
        <fullName evidence="1">Uncharacterized protein</fullName>
    </submittedName>
</protein>
<sequence>MSKIGVFWLFDGEVFGETTTLADAQQSVPGLLDSDATHVAVWEKYGNFTDSSPILTHYDYQDIPRGRVLYQVPKQRFLVYLDKALMSKEIKSAIAEYFGFTPQQADWKRDLHYTTDLEAIAKLLGD</sequence>
<dbReference type="RefSeq" id="WP_126751399.1">
    <property type="nucleotide sequence ID" value="NZ_JBHUMT010000016.1"/>
</dbReference>
<dbReference type="Proteomes" id="UP000288361">
    <property type="component" value="Unassembled WGS sequence"/>
</dbReference>
<proteinExistence type="predicted"/>
<name>A0A432YWP9_9GAMM</name>
<accession>A0A432YWP9</accession>
<evidence type="ECO:0000313" key="2">
    <source>
        <dbReference type="Proteomes" id="UP000288361"/>
    </source>
</evidence>
<organism evidence="1 2">
    <name type="scientific">Idiomarina piscisalsi</name>
    <dbReference type="NCBI Taxonomy" id="1096243"/>
    <lineage>
        <taxon>Bacteria</taxon>
        <taxon>Pseudomonadati</taxon>
        <taxon>Pseudomonadota</taxon>
        <taxon>Gammaproteobacteria</taxon>
        <taxon>Alteromonadales</taxon>
        <taxon>Idiomarinaceae</taxon>
        <taxon>Idiomarina</taxon>
    </lineage>
</organism>
<comment type="caution">
    <text evidence="1">The sequence shown here is derived from an EMBL/GenBank/DDBJ whole genome shotgun (WGS) entry which is preliminary data.</text>
</comment>